<feature type="transmembrane region" description="Helical" evidence="21">
    <location>
        <begin position="134"/>
        <end position="152"/>
    </location>
</feature>
<feature type="compositionally biased region" description="Basic and acidic residues" evidence="20">
    <location>
        <begin position="61"/>
        <end position="96"/>
    </location>
</feature>
<dbReference type="InterPro" id="IPR039289">
    <property type="entry name" value="CHCHD4"/>
</dbReference>
<accession>A0A364NA84</accession>
<comment type="cofactor">
    <cofactor evidence="1">
        <name>Zn(2+)</name>
        <dbReference type="ChEBI" id="CHEBI:29105"/>
    </cofactor>
</comment>
<dbReference type="FunFam" id="1.10.287.2900:FF:000002">
    <property type="entry name" value="Mitochondrial intermembrane space import and assembly protein"/>
    <property type="match status" value="1"/>
</dbReference>
<evidence type="ECO:0000256" key="21">
    <source>
        <dbReference type="SAM" id="Phobius"/>
    </source>
</evidence>
<keyword evidence="7" id="KW-0999">Mitochondrion inner membrane</keyword>
<evidence type="ECO:0000256" key="20">
    <source>
        <dbReference type="SAM" id="MobiDB-lite"/>
    </source>
</evidence>
<evidence type="ECO:0000256" key="9">
    <source>
        <dbReference type="ARBA" id="ARBA00022946"/>
    </source>
</evidence>
<feature type="region of interest" description="Disordered" evidence="20">
    <location>
        <begin position="1"/>
        <end position="96"/>
    </location>
</feature>
<evidence type="ECO:0000256" key="10">
    <source>
        <dbReference type="ARBA" id="ARBA00022968"/>
    </source>
</evidence>
<dbReference type="OrthoDB" id="7481291at2759"/>
<evidence type="ECO:0000256" key="5">
    <source>
        <dbReference type="ARBA" id="ARBA00022448"/>
    </source>
</evidence>
<feature type="compositionally biased region" description="Low complexity" evidence="20">
    <location>
        <begin position="343"/>
        <end position="357"/>
    </location>
</feature>
<keyword evidence="6 21" id="KW-0812">Transmembrane</keyword>
<evidence type="ECO:0000256" key="7">
    <source>
        <dbReference type="ARBA" id="ARBA00022792"/>
    </source>
</evidence>
<dbReference type="GO" id="GO:0015035">
    <property type="term" value="F:protein-disulfide reductase activity"/>
    <property type="evidence" value="ECO:0007669"/>
    <property type="project" value="InterPro"/>
</dbReference>
<evidence type="ECO:0000256" key="13">
    <source>
        <dbReference type="ARBA" id="ARBA00023010"/>
    </source>
</evidence>
<evidence type="ECO:0000256" key="15">
    <source>
        <dbReference type="ARBA" id="ARBA00023136"/>
    </source>
</evidence>
<comment type="cofactor">
    <cofactor evidence="2">
        <name>Cu(2+)</name>
        <dbReference type="ChEBI" id="CHEBI:29036"/>
    </cofactor>
</comment>
<protein>
    <recommendedName>
        <fullName evidence="4">Mitochondrial intermembrane space import and assembly protein 40</fullName>
    </recommendedName>
    <alternativeName>
        <fullName evidence="19">Mitochondrial import inner membrane translocase TIM40</fullName>
    </alternativeName>
</protein>
<name>A0A364NA84_STELY</name>
<evidence type="ECO:0000313" key="22">
    <source>
        <dbReference type="EMBL" id="RAR14083.1"/>
    </source>
</evidence>
<keyword evidence="15 21" id="KW-0472">Membrane</keyword>
<dbReference type="STRING" id="183478.A0A364NA84"/>
<keyword evidence="10" id="KW-0735">Signal-anchor</keyword>
<evidence type="ECO:0000256" key="2">
    <source>
        <dbReference type="ARBA" id="ARBA00001973"/>
    </source>
</evidence>
<keyword evidence="8" id="KW-0653">Protein transport</keyword>
<feature type="transmembrane region" description="Helical" evidence="21">
    <location>
        <begin position="172"/>
        <end position="188"/>
    </location>
</feature>
<dbReference type="GO" id="GO:0005758">
    <property type="term" value="C:mitochondrial intermembrane space"/>
    <property type="evidence" value="ECO:0007669"/>
    <property type="project" value="TreeGrafter"/>
</dbReference>
<gene>
    <name evidence="22" type="ORF">DDE83_002501</name>
</gene>
<feature type="compositionally biased region" description="Acidic residues" evidence="20">
    <location>
        <begin position="333"/>
        <end position="342"/>
    </location>
</feature>
<comment type="caution">
    <text evidence="22">The sequence shown here is derived from an EMBL/GenBank/DDBJ whole genome shotgun (WGS) entry which is preliminary data.</text>
</comment>
<evidence type="ECO:0000256" key="8">
    <source>
        <dbReference type="ARBA" id="ARBA00022927"/>
    </source>
</evidence>
<keyword evidence="12" id="KW-0560">Oxidoreductase</keyword>
<dbReference type="GO" id="GO:0045041">
    <property type="term" value="P:protein import into mitochondrial intermembrane space"/>
    <property type="evidence" value="ECO:0007669"/>
    <property type="project" value="InterPro"/>
</dbReference>
<evidence type="ECO:0000256" key="18">
    <source>
        <dbReference type="ARBA" id="ARBA00024980"/>
    </source>
</evidence>
<dbReference type="GO" id="GO:0005743">
    <property type="term" value="C:mitochondrial inner membrane"/>
    <property type="evidence" value="ECO:0007669"/>
    <property type="project" value="UniProtKB-SubCell"/>
</dbReference>
<feature type="compositionally biased region" description="Basic and acidic residues" evidence="20">
    <location>
        <begin position="452"/>
        <end position="467"/>
    </location>
</feature>
<dbReference type="PANTHER" id="PTHR21622:SF0">
    <property type="entry name" value="COILED-COIL-HELIX-COILED-COIL-HELIX DOMAIN CONTAINING 4"/>
    <property type="match status" value="1"/>
</dbReference>
<dbReference type="EMBL" id="QGDH01000026">
    <property type="protein sequence ID" value="RAR14083.1"/>
    <property type="molecule type" value="Genomic_DNA"/>
</dbReference>
<evidence type="ECO:0000256" key="4">
    <source>
        <dbReference type="ARBA" id="ARBA00013714"/>
    </source>
</evidence>
<keyword evidence="5" id="KW-0813">Transport</keyword>
<dbReference type="Proteomes" id="UP000249619">
    <property type="component" value="Unassembled WGS sequence"/>
</dbReference>
<keyword evidence="17" id="KW-0676">Redox-active center</keyword>
<keyword evidence="9" id="KW-0809">Transit peptide</keyword>
<keyword evidence="23" id="KW-1185">Reference proteome</keyword>
<evidence type="ECO:0000256" key="6">
    <source>
        <dbReference type="ARBA" id="ARBA00022692"/>
    </source>
</evidence>
<sequence>MSYAEMAAKGPKQSPEEARAPAQVQVEHAPEDSVHSLVDVDSPHISSVPSDYESQSIKTDTQAERMEREEEVRQEAQDLKDKAAAKKEAAKEKAKKNADNPVVLGNAVGLAVVGGIVGFGAYRQYARGELTGKVVAAWAAAIGLFGVGDYYVSQRYISTAPPSQKSRSFKSLVARLGVAGAIIYYYNTTDVFAEEPRQPIQALPETEVESEHLPTIESISEERKRRQAVQAQLEIQKQKEAESAQQNGEQGGIEGLEEEADQQGAFNPETGEINWDCPCLGGMAHGPCGDQFKAAFSCFVYSTEEPKGMDCIDKFKDMQNCFREYPEIYGSELDADDEDDDMSAATPASAETSTQSESSDHSASAQARFSGERNSKPPVPGENSLVPDEYKPQTKHNPIFDARGDMSSLDSEKEKSKQKPKGESDTERANKAKAQVKSLEPVSESETIVPKASHDAVERGTEKLAGR</sequence>
<feature type="compositionally biased region" description="Basic and acidic residues" evidence="20">
    <location>
        <begin position="209"/>
        <end position="224"/>
    </location>
</feature>
<feature type="compositionally biased region" description="Polar residues" evidence="20">
    <location>
        <begin position="44"/>
        <end position="60"/>
    </location>
</feature>
<organism evidence="22 23">
    <name type="scientific">Stemphylium lycopersici</name>
    <name type="common">Tomato gray leaf spot disease fungus</name>
    <name type="synonym">Thyrospora lycopersici</name>
    <dbReference type="NCBI Taxonomy" id="183478"/>
    <lineage>
        <taxon>Eukaryota</taxon>
        <taxon>Fungi</taxon>
        <taxon>Dikarya</taxon>
        <taxon>Ascomycota</taxon>
        <taxon>Pezizomycotina</taxon>
        <taxon>Dothideomycetes</taxon>
        <taxon>Pleosporomycetidae</taxon>
        <taxon>Pleosporales</taxon>
        <taxon>Pleosporineae</taxon>
        <taxon>Pleosporaceae</taxon>
        <taxon>Stemphylium</taxon>
    </lineage>
</organism>
<evidence type="ECO:0000256" key="19">
    <source>
        <dbReference type="ARBA" id="ARBA00033150"/>
    </source>
</evidence>
<dbReference type="AlphaFoldDB" id="A0A364NA84"/>
<dbReference type="PANTHER" id="PTHR21622">
    <property type="entry name" value="COILED-COIL-HELIX-COILED-COIL-HELIX DOMAIN CONTAINING 4"/>
    <property type="match status" value="1"/>
</dbReference>
<evidence type="ECO:0000256" key="12">
    <source>
        <dbReference type="ARBA" id="ARBA00023002"/>
    </source>
</evidence>
<keyword evidence="16" id="KW-1015">Disulfide bond</keyword>
<evidence type="ECO:0000256" key="11">
    <source>
        <dbReference type="ARBA" id="ARBA00022989"/>
    </source>
</evidence>
<comment type="function">
    <text evidence="18">Required for the import and folding of small cysteine-containing proteins (small Tim) in the mitochondrial intermembrane space (IMS). Forms a redox cycle with ERV1 that involves a disulfide relay system. Precursor proteins to be imported into the IMS are translocated in their reduced form into the mitochondria. The oxidized form of MIA40 forms a transient intermolecular disulfide bridge with the reduced precursor protein, resulting in oxidation of the precursor protein that now contains an intramolecular disulfide bond and is able to undergo folding in the IMS.</text>
</comment>
<dbReference type="Gene3D" id="1.10.287.2900">
    <property type="match status" value="1"/>
</dbReference>
<evidence type="ECO:0000256" key="14">
    <source>
        <dbReference type="ARBA" id="ARBA00023128"/>
    </source>
</evidence>
<keyword evidence="13" id="KW-0811">Translocation</keyword>
<evidence type="ECO:0000256" key="17">
    <source>
        <dbReference type="ARBA" id="ARBA00023284"/>
    </source>
</evidence>
<evidence type="ECO:0000313" key="23">
    <source>
        <dbReference type="Proteomes" id="UP000249619"/>
    </source>
</evidence>
<reference evidence="23" key="1">
    <citation type="submission" date="2018-05" db="EMBL/GenBank/DDBJ databases">
        <title>Draft genome sequence of Stemphylium lycopersici strain CIDEFI 213.</title>
        <authorList>
            <person name="Medina R."/>
            <person name="Franco M.E.E."/>
            <person name="Lucentini C.G."/>
            <person name="Saparrat M.C.N."/>
            <person name="Balatti P.A."/>
        </authorList>
    </citation>
    <scope>NUCLEOTIDE SEQUENCE [LARGE SCALE GENOMIC DNA]</scope>
    <source>
        <strain evidence="23">CIDEFI 213</strain>
    </source>
</reference>
<evidence type="ECO:0000256" key="16">
    <source>
        <dbReference type="ARBA" id="ARBA00023157"/>
    </source>
</evidence>
<evidence type="ECO:0000256" key="3">
    <source>
        <dbReference type="ARBA" id="ARBA00004164"/>
    </source>
</evidence>
<feature type="region of interest" description="Disordered" evidence="20">
    <location>
        <begin position="202"/>
        <end position="250"/>
    </location>
</feature>
<feature type="compositionally biased region" description="Basic and acidic residues" evidence="20">
    <location>
        <begin position="410"/>
        <end position="430"/>
    </location>
</feature>
<feature type="transmembrane region" description="Helical" evidence="21">
    <location>
        <begin position="102"/>
        <end position="122"/>
    </location>
</feature>
<evidence type="ECO:0000256" key="1">
    <source>
        <dbReference type="ARBA" id="ARBA00001947"/>
    </source>
</evidence>
<keyword evidence="11 21" id="KW-1133">Transmembrane helix</keyword>
<dbReference type="PROSITE" id="PS51808">
    <property type="entry name" value="CHCH"/>
    <property type="match status" value="1"/>
</dbReference>
<feature type="region of interest" description="Disordered" evidence="20">
    <location>
        <begin position="333"/>
        <end position="467"/>
    </location>
</feature>
<comment type="subcellular location">
    <subcellularLocation>
        <location evidence="3">Mitochondrion inner membrane</location>
        <topology evidence="3">Single-pass type II membrane protein</topology>
        <orientation evidence="3">Intermembrane side</orientation>
    </subcellularLocation>
</comment>
<proteinExistence type="predicted"/>
<keyword evidence="14" id="KW-0496">Mitochondrion</keyword>